<dbReference type="AlphaFoldDB" id="X1PYJ0"/>
<dbReference type="InterPro" id="IPR001932">
    <property type="entry name" value="PPM-type_phosphatase-like_dom"/>
</dbReference>
<feature type="domain" description="PPM-type phosphatase" evidence="2">
    <location>
        <begin position="4"/>
        <end position="62"/>
    </location>
</feature>
<dbReference type="PANTHER" id="PTHR43156">
    <property type="entry name" value="STAGE II SPORULATION PROTEIN E-RELATED"/>
    <property type="match status" value="1"/>
</dbReference>
<reference evidence="3" key="1">
    <citation type="journal article" date="2014" name="Front. Microbiol.">
        <title>High frequency of phylogenetically diverse reductive dehalogenase-homologous genes in deep subseafloor sedimentary metagenomes.</title>
        <authorList>
            <person name="Kawai M."/>
            <person name="Futagami T."/>
            <person name="Toyoda A."/>
            <person name="Takaki Y."/>
            <person name="Nishi S."/>
            <person name="Hori S."/>
            <person name="Arai W."/>
            <person name="Tsubouchi T."/>
            <person name="Morono Y."/>
            <person name="Uchiyama I."/>
            <person name="Ito T."/>
            <person name="Fujiyama A."/>
            <person name="Inagaki F."/>
            <person name="Takami H."/>
        </authorList>
    </citation>
    <scope>NUCLEOTIDE SEQUENCE</scope>
    <source>
        <strain evidence="3">Expedition CK06-06</strain>
    </source>
</reference>
<gene>
    <name evidence="3" type="ORF">S06H3_65863</name>
</gene>
<dbReference type="Gene3D" id="3.60.40.10">
    <property type="entry name" value="PPM-type phosphatase domain"/>
    <property type="match status" value="1"/>
</dbReference>
<dbReference type="PANTHER" id="PTHR43156:SF2">
    <property type="entry name" value="STAGE II SPORULATION PROTEIN E"/>
    <property type="match status" value="1"/>
</dbReference>
<feature type="non-terminal residue" evidence="3">
    <location>
        <position position="80"/>
    </location>
</feature>
<name>X1PYJ0_9ZZZZ</name>
<comment type="caution">
    <text evidence="3">The sequence shown here is derived from an EMBL/GenBank/DDBJ whole genome shotgun (WGS) entry which is preliminary data.</text>
</comment>
<evidence type="ECO:0000259" key="2">
    <source>
        <dbReference type="Pfam" id="PF07228"/>
    </source>
</evidence>
<dbReference type="EMBL" id="BARV01044560">
    <property type="protein sequence ID" value="GAI61367.1"/>
    <property type="molecule type" value="Genomic_DNA"/>
</dbReference>
<proteinExistence type="predicted"/>
<organism evidence="3">
    <name type="scientific">marine sediment metagenome</name>
    <dbReference type="NCBI Taxonomy" id="412755"/>
    <lineage>
        <taxon>unclassified sequences</taxon>
        <taxon>metagenomes</taxon>
        <taxon>ecological metagenomes</taxon>
    </lineage>
</organism>
<dbReference type="InterPro" id="IPR036457">
    <property type="entry name" value="PPM-type-like_dom_sf"/>
</dbReference>
<evidence type="ECO:0000313" key="3">
    <source>
        <dbReference type="EMBL" id="GAI61367.1"/>
    </source>
</evidence>
<sequence>KTLQLTFARAGHPYPILIRPRKAPEQLEIQGSLLGVFGQSEYTQQTIQLQPGDKLLLYSDGAEPFIGSFDDQTGFHFSEE</sequence>
<dbReference type="GO" id="GO:0016791">
    <property type="term" value="F:phosphatase activity"/>
    <property type="evidence" value="ECO:0007669"/>
    <property type="project" value="TreeGrafter"/>
</dbReference>
<dbReference type="Pfam" id="PF07228">
    <property type="entry name" value="SpoIIE"/>
    <property type="match status" value="1"/>
</dbReference>
<dbReference type="InterPro" id="IPR052016">
    <property type="entry name" value="Bact_Sigma-Reg"/>
</dbReference>
<protein>
    <recommendedName>
        <fullName evidence="2">PPM-type phosphatase domain-containing protein</fullName>
    </recommendedName>
</protein>
<feature type="non-terminal residue" evidence="3">
    <location>
        <position position="1"/>
    </location>
</feature>
<accession>X1PYJ0</accession>
<keyword evidence="1" id="KW-0378">Hydrolase</keyword>
<evidence type="ECO:0000256" key="1">
    <source>
        <dbReference type="ARBA" id="ARBA00022801"/>
    </source>
</evidence>